<evidence type="ECO:0000256" key="1">
    <source>
        <dbReference type="ARBA" id="ARBA00004123"/>
    </source>
</evidence>
<keyword evidence="3" id="KW-0805">Transcription regulation</keyword>
<dbReference type="FunFam" id="1.10.10.60:FF:000117">
    <property type="entry name" value="BEL1-like homeodomain protein 9"/>
    <property type="match status" value="1"/>
</dbReference>
<dbReference type="InterPro" id="IPR050224">
    <property type="entry name" value="TALE_homeobox"/>
</dbReference>
<dbReference type="Pfam" id="PF07526">
    <property type="entry name" value="POX"/>
    <property type="match status" value="1"/>
</dbReference>
<keyword evidence="5 8" id="KW-0371">Homeobox</keyword>
<keyword evidence="6" id="KW-0804">Transcription</keyword>
<keyword evidence="12" id="KW-1185">Reference proteome</keyword>
<dbReference type="SMART" id="SM00574">
    <property type="entry name" value="POX"/>
    <property type="match status" value="1"/>
</dbReference>
<dbReference type="InterPro" id="IPR001356">
    <property type="entry name" value="HD"/>
</dbReference>
<dbReference type="InterPro" id="IPR006563">
    <property type="entry name" value="POX_dom"/>
</dbReference>
<dbReference type="GO" id="GO:0005634">
    <property type="term" value="C:nucleus"/>
    <property type="evidence" value="ECO:0007669"/>
    <property type="project" value="UniProtKB-SubCell"/>
</dbReference>
<evidence type="ECO:0000313" key="12">
    <source>
        <dbReference type="Proteomes" id="UP001634393"/>
    </source>
</evidence>
<dbReference type="CDD" id="cd00086">
    <property type="entry name" value="homeodomain"/>
    <property type="match status" value="1"/>
</dbReference>
<dbReference type="AlphaFoldDB" id="A0ABD3SVW1"/>
<comment type="caution">
    <text evidence="11">The sequence shown here is derived from an EMBL/GenBank/DDBJ whole genome shotgun (WGS) entry which is preliminary data.</text>
</comment>
<dbReference type="Proteomes" id="UP001634393">
    <property type="component" value="Unassembled WGS sequence"/>
</dbReference>
<dbReference type="Gene3D" id="1.10.10.60">
    <property type="entry name" value="Homeodomain-like"/>
    <property type="match status" value="1"/>
</dbReference>
<reference evidence="11 12" key="1">
    <citation type="submission" date="2024-12" db="EMBL/GenBank/DDBJ databases">
        <title>The unique morphological basis and parallel evolutionary history of personate flowers in Penstemon.</title>
        <authorList>
            <person name="Depatie T.H."/>
            <person name="Wessinger C.A."/>
        </authorList>
    </citation>
    <scope>NUCLEOTIDE SEQUENCE [LARGE SCALE GENOMIC DNA]</scope>
    <source>
        <strain evidence="11">WTNN_2</strain>
        <tissue evidence="11">Leaf</tissue>
    </source>
</reference>
<evidence type="ECO:0000256" key="9">
    <source>
        <dbReference type="SAM" id="MobiDB-lite"/>
    </source>
</evidence>
<dbReference type="GO" id="GO:0003677">
    <property type="term" value="F:DNA binding"/>
    <property type="evidence" value="ECO:0007669"/>
    <property type="project" value="UniProtKB-UniRule"/>
</dbReference>
<evidence type="ECO:0000256" key="6">
    <source>
        <dbReference type="ARBA" id="ARBA00023163"/>
    </source>
</evidence>
<dbReference type="PANTHER" id="PTHR11850">
    <property type="entry name" value="HOMEOBOX PROTEIN TRANSCRIPTION FACTORS"/>
    <property type="match status" value="1"/>
</dbReference>
<comment type="similarity">
    <text evidence="2">Belongs to the TALE/BELL homeobox family.</text>
</comment>
<dbReference type="SMART" id="SM00389">
    <property type="entry name" value="HOX"/>
    <property type="match status" value="1"/>
</dbReference>
<dbReference type="PROSITE" id="PS50071">
    <property type="entry name" value="HOMEOBOX_2"/>
    <property type="match status" value="1"/>
</dbReference>
<dbReference type="SUPFAM" id="SSF46689">
    <property type="entry name" value="Homeodomain-like"/>
    <property type="match status" value="1"/>
</dbReference>
<accession>A0ABD3SVW1</accession>
<feature type="domain" description="Homeobox" evidence="10">
    <location>
        <begin position="451"/>
        <end position="514"/>
    </location>
</feature>
<comment type="subcellular location">
    <subcellularLocation>
        <location evidence="1 8">Nucleus</location>
    </subcellularLocation>
</comment>
<evidence type="ECO:0000256" key="2">
    <source>
        <dbReference type="ARBA" id="ARBA00006454"/>
    </source>
</evidence>
<organism evidence="11 12">
    <name type="scientific">Penstemon smallii</name>
    <dbReference type="NCBI Taxonomy" id="265156"/>
    <lineage>
        <taxon>Eukaryota</taxon>
        <taxon>Viridiplantae</taxon>
        <taxon>Streptophyta</taxon>
        <taxon>Embryophyta</taxon>
        <taxon>Tracheophyta</taxon>
        <taxon>Spermatophyta</taxon>
        <taxon>Magnoliopsida</taxon>
        <taxon>eudicotyledons</taxon>
        <taxon>Gunneridae</taxon>
        <taxon>Pentapetalae</taxon>
        <taxon>asterids</taxon>
        <taxon>lamiids</taxon>
        <taxon>Lamiales</taxon>
        <taxon>Plantaginaceae</taxon>
        <taxon>Cheloneae</taxon>
        <taxon>Penstemon</taxon>
    </lineage>
</organism>
<dbReference type="InterPro" id="IPR009057">
    <property type="entry name" value="Homeodomain-like_sf"/>
</dbReference>
<keyword evidence="4 8" id="KW-0238">DNA-binding</keyword>
<gene>
    <name evidence="11" type="ORF">ACJIZ3_017277</name>
</gene>
<feature type="region of interest" description="Disordered" evidence="9">
    <location>
        <begin position="306"/>
        <end position="328"/>
    </location>
</feature>
<feature type="DNA-binding region" description="Homeobox" evidence="8">
    <location>
        <begin position="453"/>
        <end position="515"/>
    </location>
</feature>
<evidence type="ECO:0000313" key="11">
    <source>
        <dbReference type="EMBL" id="KAL3828475.1"/>
    </source>
</evidence>
<sequence length="612" mass="68263">MDIDQVHVAHQSRRDKLRVLIHHKDSNNHLGSGVYASNLLPLNYNNNNNNNNNNDSSSHLIRNYCSSTSSRPAEGNICYDPSQFPPELLDKQRTHDHEQPINSSFIDFSRPVPCNPQQPFNTWKSIGGSTSHDNYHQASGPTFVGENMSASSLHVIKSYPPYQDQLNSPNLTNSNTQSTNYCTSSIYQNTLQELVTSSNVQSLGMEKGTQALSLSLSSVPSPKVHATQVYEAGNVCDRSHGHQDMTRNQDFARRNHGPLGPFTGYATILKSSKYLIPAQQIMDQLCSVAPRPRNVELREVSNEFLSGYTDREHGGGAGGTGSSTDSYRPENLQKKAKLLYMQDEVCKRYKQYHQQMQMVLSSFESVAGLSAATPYISLALKTISKHFTCLKNAITDQVKGITNALGEDLSLPTQKCDNTMSNSSMIKFFDQTFQKQQKGNEPNLGILQEGQHVWRPQRGLPERAVSILRAWLFDHFLHPYPTDTDKHMLASQTGLTRNQVSNWFINARVRVWKPMVEEIHMLETKGGATGTSLDISKTNGKPTTDCAVDYQEKRSRIEYHMPSSVEGSLMGGLGAVSLTLGLRQSAEGGATQLQQEHHHMRRQHLGGCWLAD</sequence>
<dbReference type="EMBL" id="JBJXBP010000005">
    <property type="protein sequence ID" value="KAL3828475.1"/>
    <property type="molecule type" value="Genomic_DNA"/>
</dbReference>
<evidence type="ECO:0000256" key="3">
    <source>
        <dbReference type="ARBA" id="ARBA00023015"/>
    </source>
</evidence>
<proteinExistence type="inferred from homology"/>
<name>A0ABD3SVW1_9LAMI</name>
<evidence type="ECO:0000256" key="4">
    <source>
        <dbReference type="ARBA" id="ARBA00023125"/>
    </source>
</evidence>
<keyword evidence="7 8" id="KW-0539">Nucleus</keyword>
<dbReference type="InterPro" id="IPR008422">
    <property type="entry name" value="KN_HD"/>
</dbReference>
<evidence type="ECO:0000259" key="10">
    <source>
        <dbReference type="PROSITE" id="PS50071"/>
    </source>
</evidence>
<protein>
    <recommendedName>
        <fullName evidence="10">Homeobox domain-containing protein</fullName>
    </recommendedName>
</protein>
<dbReference type="Pfam" id="PF05920">
    <property type="entry name" value="Homeobox_KN"/>
    <property type="match status" value="1"/>
</dbReference>
<evidence type="ECO:0000256" key="5">
    <source>
        <dbReference type="ARBA" id="ARBA00023155"/>
    </source>
</evidence>
<evidence type="ECO:0000256" key="7">
    <source>
        <dbReference type="ARBA" id="ARBA00023242"/>
    </source>
</evidence>
<evidence type="ECO:0000256" key="8">
    <source>
        <dbReference type="PROSITE-ProRule" id="PRU00108"/>
    </source>
</evidence>